<feature type="region of interest" description="Disordered" evidence="1">
    <location>
        <begin position="162"/>
        <end position="228"/>
    </location>
</feature>
<proteinExistence type="predicted"/>
<dbReference type="Proteomes" id="UP000483672">
    <property type="component" value="Unassembled WGS sequence"/>
</dbReference>
<sequence>MDFSRIVIEGPQKHGGVSKKHTPLQSHVNPQDHPSEPQNLGVDKGREQSNSHHESAISEVRDSNPKKYLPRWSESNRQSVLKPLRAFTRRTSSTHLDTSVAMAHKEPKQDEPMEGLYNRSTVAQRQRDVTDIYQSHPPIKSINKTERTQNHYIISQMLNSNTASSDADYSSINYKGSPPPKLSLNDETSLNPKNNTPKQRAADLEEQEPAQNRFMAQSPPKSTQPQKTIGLGQSDFEACEVFQQPEMDLRESHMKRMDSLQRVIDQEDVFHRLRMSDSEILGNIGDICLKVRTFSSKVAKMSKNSFFLDKLDKAGQTSKLTDRIKYEIKLVAPIPGLSIDSILAATTKARNRRFLIQGWIHFTLWSFIFRSNLLIEGSEAPRGGNPNDLWLPEEKSAAVEHLENEFSSLAKRKTISQATFHKWRTLTLGIISSVNPQSDGSGDNGSKTIEARCQNVAEVLQELILGGCQLENSNLQKESIGFFKRYLVEIFNSALSLSSRLRTQRAAFGLRFPTAPPSKSHVSEPLHLDTDWMQTDDGCDELSPQRVVSYVIEPAWFKAGDANGEGYDLGAGCFVKARVVCLPATASPETVHKDSVLQEAPPFRSGVTGLA</sequence>
<reference evidence="2 3" key="1">
    <citation type="submission" date="2019-06" db="EMBL/GenBank/DDBJ databases">
        <authorList>
            <person name="Palmer J.M."/>
        </authorList>
    </citation>
    <scope>NUCLEOTIDE SEQUENCE [LARGE SCALE GENOMIC DNA]</scope>
    <source>
        <strain evidence="2 3">TWF191</strain>
    </source>
</reference>
<evidence type="ECO:0000313" key="2">
    <source>
        <dbReference type="EMBL" id="KAF3213125.1"/>
    </source>
</evidence>
<feature type="region of interest" description="Disordered" evidence="1">
    <location>
        <begin position="1"/>
        <end position="74"/>
    </location>
</feature>
<feature type="compositionally biased region" description="Polar residues" evidence="1">
    <location>
        <begin position="185"/>
        <end position="198"/>
    </location>
</feature>
<name>A0A6G1MCG2_ORBOL</name>
<evidence type="ECO:0000313" key="3">
    <source>
        <dbReference type="Proteomes" id="UP000483672"/>
    </source>
</evidence>
<protein>
    <submittedName>
        <fullName evidence="2">Uncharacterized protein</fullName>
    </submittedName>
</protein>
<dbReference type="EMBL" id="WIPF01000079">
    <property type="protein sequence ID" value="KAF3213125.1"/>
    <property type="molecule type" value="Genomic_DNA"/>
</dbReference>
<evidence type="ECO:0000256" key="1">
    <source>
        <dbReference type="SAM" id="MobiDB-lite"/>
    </source>
</evidence>
<accession>A0A6G1MCG2</accession>
<feature type="compositionally biased region" description="Basic and acidic residues" evidence="1">
    <location>
        <begin position="43"/>
        <end position="65"/>
    </location>
</feature>
<dbReference type="AlphaFoldDB" id="A0A6G1MCG2"/>
<feature type="compositionally biased region" description="Polar residues" evidence="1">
    <location>
        <begin position="162"/>
        <end position="174"/>
    </location>
</feature>
<organism evidence="2 3">
    <name type="scientific">Orbilia oligospora</name>
    <name type="common">Nematode-trapping fungus</name>
    <name type="synonym">Arthrobotrys oligospora</name>
    <dbReference type="NCBI Taxonomy" id="2813651"/>
    <lineage>
        <taxon>Eukaryota</taxon>
        <taxon>Fungi</taxon>
        <taxon>Dikarya</taxon>
        <taxon>Ascomycota</taxon>
        <taxon>Pezizomycotina</taxon>
        <taxon>Orbiliomycetes</taxon>
        <taxon>Orbiliales</taxon>
        <taxon>Orbiliaceae</taxon>
        <taxon>Orbilia</taxon>
    </lineage>
</organism>
<gene>
    <name evidence="2" type="ORF">TWF191_010167</name>
</gene>
<comment type="caution">
    <text evidence="2">The sequence shown here is derived from an EMBL/GenBank/DDBJ whole genome shotgun (WGS) entry which is preliminary data.</text>
</comment>